<dbReference type="PROSITE" id="PS50088">
    <property type="entry name" value="ANK_REPEAT"/>
    <property type="match status" value="6"/>
</dbReference>
<feature type="repeat" description="ANK" evidence="3">
    <location>
        <begin position="47"/>
        <end position="79"/>
    </location>
</feature>
<evidence type="ECO:0000256" key="3">
    <source>
        <dbReference type="PROSITE-ProRule" id="PRU00023"/>
    </source>
</evidence>
<reference evidence="4 5" key="1">
    <citation type="submission" date="2024-02" db="EMBL/GenBank/DDBJ databases">
        <title>De novo assembly and annotation of 12 fungi associated with fruit tree decline syndrome in Ontario, Canada.</title>
        <authorList>
            <person name="Sulman M."/>
            <person name="Ellouze W."/>
            <person name="Ilyukhin E."/>
        </authorList>
    </citation>
    <scope>NUCLEOTIDE SEQUENCE [LARGE SCALE GENOMIC DNA]</scope>
    <source>
        <strain evidence="4 5">M169</strain>
    </source>
</reference>
<comment type="caution">
    <text evidence="4">The sequence shown here is derived from an EMBL/GenBank/DDBJ whole genome shotgun (WGS) entry which is preliminary data.</text>
</comment>
<feature type="repeat" description="ANK" evidence="3">
    <location>
        <begin position="13"/>
        <end position="45"/>
    </location>
</feature>
<evidence type="ECO:0000313" key="4">
    <source>
        <dbReference type="EMBL" id="KAK7715993.1"/>
    </source>
</evidence>
<keyword evidence="1" id="KW-0677">Repeat</keyword>
<gene>
    <name evidence="4" type="ORF">SLS63_011170</name>
</gene>
<dbReference type="Gene3D" id="1.25.40.20">
    <property type="entry name" value="Ankyrin repeat-containing domain"/>
    <property type="match status" value="4"/>
</dbReference>
<feature type="repeat" description="ANK" evidence="3">
    <location>
        <begin position="113"/>
        <end position="145"/>
    </location>
</feature>
<dbReference type="InterPro" id="IPR036770">
    <property type="entry name" value="Ankyrin_rpt-contain_sf"/>
</dbReference>
<evidence type="ECO:0000256" key="2">
    <source>
        <dbReference type="ARBA" id="ARBA00023043"/>
    </source>
</evidence>
<evidence type="ECO:0008006" key="6">
    <source>
        <dbReference type="Google" id="ProtNLM"/>
    </source>
</evidence>
<dbReference type="SUPFAM" id="SSF48403">
    <property type="entry name" value="Ankyrin repeat"/>
    <property type="match status" value="1"/>
</dbReference>
<dbReference type="Pfam" id="PF12796">
    <property type="entry name" value="Ank_2"/>
    <property type="match status" value="2"/>
</dbReference>
<feature type="repeat" description="ANK" evidence="3">
    <location>
        <begin position="80"/>
        <end position="112"/>
    </location>
</feature>
<dbReference type="PANTHER" id="PTHR24189">
    <property type="entry name" value="MYOTROPHIN"/>
    <property type="match status" value="1"/>
</dbReference>
<keyword evidence="2 3" id="KW-0040">ANK repeat</keyword>
<dbReference type="EMBL" id="JAKNSF020000102">
    <property type="protein sequence ID" value="KAK7715993.1"/>
    <property type="molecule type" value="Genomic_DNA"/>
</dbReference>
<dbReference type="SMART" id="SM00248">
    <property type="entry name" value="ANK"/>
    <property type="match status" value="7"/>
</dbReference>
<dbReference type="PANTHER" id="PTHR24189:SF50">
    <property type="entry name" value="ANKYRIN REPEAT AND SOCS BOX PROTEIN 2"/>
    <property type="match status" value="1"/>
</dbReference>
<proteinExistence type="predicted"/>
<evidence type="ECO:0000256" key="1">
    <source>
        <dbReference type="ARBA" id="ARBA00022737"/>
    </source>
</evidence>
<dbReference type="PRINTS" id="PR01415">
    <property type="entry name" value="ANKYRIN"/>
</dbReference>
<protein>
    <recommendedName>
        <fullName evidence="6">Ankyrin repeat protein</fullName>
    </recommendedName>
</protein>
<name>A0ABR1NUS3_DIAER</name>
<dbReference type="InterPro" id="IPR050745">
    <property type="entry name" value="Multifunctional_regulatory"/>
</dbReference>
<feature type="repeat" description="ANK" evidence="3">
    <location>
        <begin position="146"/>
        <end position="178"/>
    </location>
</feature>
<sequence length="265" mass="27985">MAVMGHSATEDTRGLTAINLAASLGHADIVEHLLLSGADPDARDRYTGRTPLISAALNKHMDVMTKLLQHSANASIQAWDGSTALHLVSSDGDVQMATELLNSGAKIEARREGSLTPLHDAAANSSEAMVTFLIENGAEKEARTYSGQTPLLLATQEGRTGALRVLLHVGADIEVLDNAGSNCLHIAAQRSQAETMALLLANPLTARILNAGDEGQQTPLYLASYYGSTVCVMMLLEKGADVELASSVGWTPVSADLAIPRFMLL</sequence>
<evidence type="ECO:0000313" key="5">
    <source>
        <dbReference type="Proteomes" id="UP001430848"/>
    </source>
</evidence>
<dbReference type="PROSITE" id="PS50297">
    <property type="entry name" value="ANK_REP_REGION"/>
    <property type="match status" value="6"/>
</dbReference>
<dbReference type="InterPro" id="IPR002110">
    <property type="entry name" value="Ankyrin_rpt"/>
</dbReference>
<feature type="repeat" description="ANK" evidence="3">
    <location>
        <begin position="215"/>
        <end position="247"/>
    </location>
</feature>
<organism evidence="4 5">
    <name type="scientific">Diaporthe eres</name>
    <name type="common">Phomopsis oblonga</name>
    <dbReference type="NCBI Taxonomy" id="83184"/>
    <lineage>
        <taxon>Eukaryota</taxon>
        <taxon>Fungi</taxon>
        <taxon>Dikarya</taxon>
        <taxon>Ascomycota</taxon>
        <taxon>Pezizomycotina</taxon>
        <taxon>Sordariomycetes</taxon>
        <taxon>Sordariomycetidae</taxon>
        <taxon>Diaporthales</taxon>
        <taxon>Diaporthaceae</taxon>
        <taxon>Diaporthe</taxon>
        <taxon>Diaporthe eres species complex</taxon>
    </lineage>
</organism>
<dbReference type="Proteomes" id="UP001430848">
    <property type="component" value="Unassembled WGS sequence"/>
</dbReference>
<keyword evidence="5" id="KW-1185">Reference proteome</keyword>
<accession>A0ABR1NUS3</accession>
<dbReference type="Pfam" id="PF13637">
    <property type="entry name" value="Ank_4"/>
    <property type="match status" value="1"/>
</dbReference>